<keyword evidence="5 7" id="KW-1133">Transmembrane helix</keyword>
<feature type="transmembrane region" description="Helical" evidence="7">
    <location>
        <begin position="76"/>
        <end position="96"/>
    </location>
</feature>
<evidence type="ECO:0000313" key="9">
    <source>
        <dbReference type="EMBL" id="CUO76047.1"/>
    </source>
</evidence>
<dbReference type="Proteomes" id="UP000261257">
    <property type="component" value="Unassembled WGS sequence"/>
</dbReference>
<reference evidence="13 14" key="2">
    <citation type="submission" date="2018-08" db="EMBL/GenBank/DDBJ databases">
        <title>A genome reference for cultivated species of the human gut microbiota.</title>
        <authorList>
            <person name="Zou Y."/>
            <person name="Xue W."/>
            <person name="Luo G."/>
        </authorList>
    </citation>
    <scope>NUCLEOTIDE SEQUENCE [LARGE SCALE GENOMIC DNA]</scope>
    <source>
        <strain evidence="10 13">AF19-13AC</strain>
        <strain evidence="11 14">TF05-11AC</strain>
    </source>
</reference>
<dbReference type="CDD" id="cd06261">
    <property type="entry name" value="TM_PBP2"/>
    <property type="match status" value="1"/>
</dbReference>
<keyword evidence="4 7" id="KW-0812">Transmembrane</keyword>
<evidence type="ECO:0000256" key="1">
    <source>
        <dbReference type="ARBA" id="ARBA00004651"/>
    </source>
</evidence>
<evidence type="ECO:0000256" key="6">
    <source>
        <dbReference type="ARBA" id="ARBA00023136"/>
    </source>
</evidence>
<dbReference type="GO" id="GO:0005886">
    <property type="term" value="C:plasma membrane"/>
    <property type="evidence" value="ECO:0007669"/>
    <property type="project" value="UniProtKB-SubCell"/>
</dbReference>
<organism evidence="9 12">
    <name type="scientific">Hungatella hathewayi</name>
    <dbReference type="NCBI Taxonomy" id="154046"/>
    <lineage>
        <taxon>Bacteria</taxon>
        <taxon>Bacillati</taxon>
        <taxon>Bacillota</taxon>
        <taxon>Clostridia</taxon>
        <taxon>Lachnospirales</taxon>
        <taxon>Lachnospiraceae</taxon>
        <taxon>Hungatella</taxon>
    </lineage>
</organism>
<dbReference type="Proteomes" id="UP000095651">
    <property type="component" value="Unassembled WGS sequence"/>
</dbReference>
<evidence type="ECO:0000313" key="14">
    <source>
        <dbReference type="Proteomes" id="UP000261257"/>
    </source>
</evidence>
<evidence type="ECO:0000256" key="2">
    <source>
        <dbReference type="ARBA" id="ARBA00022448"/>
    </source>
</evidence>
<evidence type="ECO:0000313" key="12">
    <source>
        <dbReference type="Proteomes" id="UP000095651"/>
    </source>
</evidence>
<evidence type="ECO:0000313" key="10">
    <source>
        <dbReference type="EMBL" id="RGD68263.1"/>
    </source>
</evidence>
<dbReference type="Proteomes" id="UP000261023">
    <property type="component" value="Unassembled WGS sequence"/>
</dbReference>
<keyword evidence="2 7" id="KW-0813">Transport</keyword>
<feature type="domain" description="ABC transmembrane type-1" evidence="8">
    <location>
        <begin position="73"/>
        <end position="264"/>
    </location>
</feature>
<dbReference type="PANTHER" id="PTHR43744">
    <property type="entry name" value="ABC TRANSPORTER PERMEASE PROTEIN MG189-RELATED-RELATED"/>
    <property type="match status" value="1"/>
</dbReference>
<dbReference type="EMBL" id="CYZE01000011">
    <property type="protein sequence ID" value="CUO76047.1"/>
    <property type="molecule type" value="Genomic_DNA"/>
</dbReference>
<evidence type="ECO:0000259" key="8">
    <source>
        <dbReference type="PROSITE" id="PS50928"/>
    </source>
</evidence>
<protein>
    <submittedName>
        <fullName evidence="9">Binding-protein-dependent transport system inner membrane protein</fullName>
    </submittedName>
    <submittedName>
        <fullName evidence="10">Carbohydrate ABC transporter permease</fullName>
    </submittedName>
</protein>
<dbReference type="OrthoDB" id="9787837at2"/>
<evidence type="ECO:0000256" key="4">
    <source>
        <dbReference type="ARBA" id="ARBA00022692"/>
    </source>
</evidence>
<feature type="transmembrane region" description="Helical" evidence="7">
    <location>
        <begin position="108"/>
        <end position="131"/>
    </location>
</feature>
<dbReference type="AlphaFoldDB" id="A0A174HRT3"/>
<reference evidence="9 12" key="1">
    <citation type="submission" date="2015-09" db="EMBL/GenBank/DDBJ databases">
        <authorList>
            <consortium name="Pathogen Informatics"/>
        </authorList>
    </citation>
    <scope>NUCLEOTIDE SEQUENCE [LARGE SCALE GENOMIC DNA]</scope>
    <source>
        <strain evidence="9 12">2789STDY5608850</strain>
    </source>
</reference>
<dbReference type="PANTHER" id="PTHR43744:SF12">
    <property type="entry name" value="ABC TRANSPORTER PERMEASE PROTEIN MG189-RELATED"/>
    <property type="match status" value="1"/>
</dbReference>
<evidence type="ECO:0000256" key="7">
    <source>
        <dbReference type="RuleBase" id="RU363032"/>
    </source>
</evidence>
<comment type="similarity">
    <text evidence="7">Belongs to the binding-protein-dependent transport system permease family.</text>
</comment>
<gene>
    <name evidence="9" type="primary">ycjP_77</name>
    <name evidence="10" type="ORF">DWX31_22355</name>
    <name evidence="11" type="ORF">DXC39_22080</name>
    <name evidence="9" type="ORF">ERS852407_03864</name>
</gene>
<dbReference type="EMBL" id="QSSQ01000028">
    <property type="protein sequence ID" value="RGM00034.1"/>
    <property type="molecule type" value="Genomic_DNA"/>
</dbReference>
<feature type="transmembrane region" description="Helical" evidence="7">
    <location>
        <begin position="137"/>
        <end position="158"/>
    </location>
</feature>
<dbReference type="PROSITE" id="PS50928">
    <property type="entry name" value="ABC_TM1"/>
    <property type="match status" value="1"/>
</dbReference>
<evidence type="ECO:0000313" key="11">
    <source>
        <dbReference type="EMBL" id="RGM00034.1"/>
    </source>
</evidence>
<evidence type="ECO:0000256" key="3">
    <source>
        <dbReference type="ARBA" id="ARBA00022475"/>
    </source>
</evidence>
<keyword evidence="3" id="KW-1003">Cell membrane</keyword>
<dbReference type="SUPFAM" id="SSF161098">
    <property type="entry name" value="MetI-like"/>
    <property type="match status" value="1"/>
</dbReference>
<comment type="subcellular location">
    <subcellularLocation>
        <location evidence="1 7">Cell membrane</location>
        <topology evidence="1 7">Multi-pass membrane protein</topology>
    </subcellularLocation>
</comment>
<dbReference type="RefSeq" id="WP_002601238.1">
    <property type="nucleotide sequence ID" value="NZ_CABIXC010000011.1"/>
</dbReference>
<dbReference type="Gene3D" id="1.10.3720.10">
    <property type="entry name" value="MetI-like"/>
    <property type="match status" value="1"/>
</dbReference>
<evidence type="ECO:0000256" key="5">
    <source>
        <dbReference type="ARBA" id="ARBA00022989"/>
    </source>
</evidence>
<evidence type="ECO:0000313" key="13">
    <source>
        <dbReference type="Proteomes" id="UP000261023"/>
    </source>
</evidence>
<accession>A0A174HRT3</accession>
<name>A0A174HRT3_9FIRM</name>
<sequence>MKNTGKKKWQSFMVHAILIVIVAFCLFPILWMCLISFKSTSESMTGFHSLWIEHPTLSNFKRLFELIPIAQNTFNSVFTTVAGTLTSLFFCALAGFAFSKYRFPGRKFLFYFIIATMLVPVEVGAVPLFIIMRKLNLVNSLWSLIVPRIATAIGIFYMNQYISDVPDELVEAAKIDGCNDFGIFMKVVVPIIKPALASWGAVTLISRWNDFFWPLLYLRKQAKYTLIVTISLLPISEGLSTPWPVILAGTTLIIIPIIILYIILERFQKGGSFAGAVKG</sequence>
<dbReference type="InterPro" id="IPR035906">
    <property type="entry name" value="MetI-like_sf"/>
</dbReference>
<dbReference type="InterPro" id="IPR000515">
    <property type="entry name" value="MetI-like"/>
</dbReference>
<feature type="transmembrane region" description="Helical" evidence="7">
    <location>
        <begin position="245"/>
        <end position="264"/>
    </location>
</feature>
<proteinExistence type="inferred from homology"/>
<dbReference type="Pfam" id="PF00528">
    <property type="entry name" value="BPD_transp_1"/>
    <property type="match status" value="1"/>
</dbReference>
<dbReference type="EMBL" id="QTJW01000017">
    <property type="protein sequence ID" value="RGD68263.1"/>
    <property type="molecule type" value="Genomic_DNA"/>
</dbReference>
<keyword evidence="6 7" id="KW-0472">Membrane</keyword>
<feature type="transmembrane region" description="Helical" evidence="7">
    <location>
        <begin position="12"/>
        <end position="37"/>
    </location>
</feature>
<dbReference type="GO" id="GO:0055085">
    <property type="term" value="P:transmembrane transport"/>
    <property type="evidence" value="ECO:0007669"/>
    <property type="project" value="InterPro"/>
</dbReference>